<keyword evidence="2" id="KW-1185">Reference proteome</keyword>
<reference evidence="1 2" key="2">
    <citation type="journal article" date="2022" name="Mol. Ecol. Resour.">
        <title>The genomes of chicory, endive, great burdock and yacon provide insights into Asteraceae paleo-polyploidization history and plant inulin production.</title>
        <authorList>
            <person name="Fan W."/>
            <person name="Wang S."/>
            <person name="Wang H."/>
            <person name="Wang A."/>
            <person name="Jiang F."/>
            <person name="Liu H."/>
            <person name="Zhao H."/>
            <person name="Xu D."/>
            <person name="Zhang Y."/>
        </authorList>
    </citation>
    <scope>NUCLEOTIDE SEQUENCE [LARGE SCALE GENOMIC DNA]</scope>
    <source>
        <strain evidence="2">cv. Niubang</strain>
    </source>
</reference>
<protein>
    <submittedName>
        <fullName evidence="1">Uncharacterized protein</fullName>
    </submittedName>
</protein>
<sequence>MVNTRSHLQSSPEGQAVNESTTDRPNATVTDGPPIPPMLVGRVEQIPRTVIATADPIVTEVTPQTQMMDMIRSMNETMAKQQELFMKLLEDREGNQRRHETIEENVVIAGYGGTEGEIRTDGLATLETRQPERGCSYKSFLCYKPPEFAGSDEPAKCMSWLKEIEQAFRSSDCEERQKVKYGSQLLRVTTLTWWNVFTSTIEESVLGKMSWT</sequence>
<name>A0ACB9DHA7_ARCLA</name>
<reference evidence="2" key="1">
    <citation type="journal article" date="2022" name="Mol. Ecol. Resour.">
        <title>The genomes of chicory, endive, great burdock and yacon provide insights into Asteraceae palaeo-polyploidization history and plant inulin production.</title>
        <authorList>
            <person name="Fan W."/>
            <person name="Wang S."/>
            <person name="Wang H."/>
            <person name="Wang A."/>
            <person name="Jiang F."/>
            <person name="Liu H."/>
            <person name="Zhao H."/>
            <person name="Xu D."/>
            <person name="Zhang Y."/>
        </authorList>
    </citation>
    <scope>NUCLEOTIDE SEQUENCE [LARGE SCALE GENOMIC DNA]</scope>
    <source>
        <strain evidence="2">cv. Niubang</strain>
    </source>
</reference>
<comment type="caution">
    <text evidence="1">The sequence shown here is derived from an EMBL/GenBank/DDBJ whole genome shotgun (WGS) entry which is preliminary data.</text>
</comment>
<accession>A0ACB9DHA7</accession>
<evidence type="ECO:0000313" key="2">
    <source>
        <dbReference type="Proteomes" id="UP001055879"/>
    </source>
</evidence>
<dbReference type="Proteomes" id="UP001055879">
    <property type="component" value="Linkage Group LG03"/>
</dbReference>
<gene>
    <name evidence="1" type="ORF">L6452_08450</name>
</gene>
<dbReference type="EMBL" id="CM042049">
    <property type="protein sequence ID" value="KAI3746034.1"/>
    <property type="molecule type" value="Genomic_DNA"/>
</dbReference>
<organism evidence="1 2">
    <name type="scientific">Arctium lappa</name>
    <name type="common">Greater burdock</name>
    <name type="synonym">Lappa major</name>
    <dbReference type="NCBI Taxonomy" id="4217"/>
    <lineage>
        <taxon>Eukaryota</taxon>
        <taxon>Viridiplantae</taxon>
        <taxon>Streptophyta</taxon>
        <taxon>Embryophyta</taxon>
        <taxon>Tracheophyta</taxon>
        <taxon>Spermatophyta</taxon>
        <taxon>Magnoliopsida</taxon>
        <taxon>eudicotyledons</taxon>
        <taxon>Gunneridae</taxon>
        <taxon>Pentapetalae</taxon>
        <taxon>asterids</taxon>
        <taxon>campanulids</taxon>
        <taxon>Asterales</taxon>
        <taxon>Asteraceae</taxon>
        <taxon>Carduoideae</taxon>
        <taxon>Cardueae</taxon>
        <taxon>Arctiinae</taxon>
        <taxon>Arctium</taxon>
    </lineage>
</organism>
<proteinExistence type="predicted"/>
<evidence type="ECO:0000313" key="1">
    <source>
        <dbReference type="EMBL" id="KAI3746034.1"/>
    </source>
</evidence>